<dbReference type="PATRIC" id="fig|36807.3.peg.718"/>
<gene>
    <name evidence="1" type="ORF">Mlaev_00697</name>
</gene>
<dbReference type="STRING" id="36807.Mlaev_00697"/>
<dbReference type="AlphaFoldDB" id="A0A150HGI6"/>
<protein>
    <submittedName>
        <fullName evidence="1">Uncharacterized protein</fullName>
    </submittedName>
</protein>
<comment type="caution">
    <text evidence="1">The sequence shown here is derived from an EMBL/GenBank/DDBJ whole genome shotgun (WGS) entry which is preliminary data.</text>
</comment>
<proteinExistence type="predicted"/>
<name>A0A150HGI6_9MICO</name>
<evidence type="ECO:0000313" key="2">
    <source>
        <dbReference type="Proteomes" id="UP000075357"/>
    </source>
</evidence>
<accession>A0A150HGI6</accession>
<dbReference type="Proteomes" id="UP000075357">
    <property type="component" value="Unassembled WGS sequence"/>
</dbReference>
<reference evidence="1 2" key="1">
    <citation type="submission" date="2016-01" db="EMBL/GenBank/DDBJ databases">
        <title>Draft genome sequences of Microbacterium laevaniformans LCDC 91-0039 and the type strain of Microbacterium hominis LCDC 84-209.</title>
        <authorList>
            <person name="Bernier A.-M."/>
            <person name="Bernard K."/>
        </authorList>
    </citation>
    <scope>NUCLEOTIDE SEQUENCE [LARGE SCALE GENOMIC DNA]</scope>
    <source>
        <strain evidence="1 2">LCDC 91-0039</strain>
    </source>
</reference>
<dbReference type="RefSeq" id="WP_197461882.1">
    <property type="nucleotide sequence ID" value="NZ_LRAD01000020.1"/>
</dbReference>
<keyword evidence="2" id="KW-1185">Reference proteome</keyword>
<organism evidence="1 2">
    <name type="scientific">Microbacterium laevaniformans</name>
    <dbReference type="NCBI Taxonomy" id="36807"/>
    <lineage>
        <taxon>Bacteria</taxon>
        <taxon>Bacillati</taxon>
        <taxon>Actinomycetota</taxon>
        <taxon>Actinomycetes</taxon>
        <taxon>Micrococcales</taxon>
        <taxon>Microbacteriaceae</taxon>
        <taxon>Microbacterium</taxon>
    </lineage>
</organism>
<evidence type="ECO:0000313" key="1">
    <source>
        <dbReference type="EMBL" id="KXZ61273.1"/>
    </source>
</evidence>
<dbReference type="EMBL" id="LRAD01000020">
    <property type="protein sequence ID" value="KXZ61273.1"/>
    <property type="molecule type" value="Genomic_DNA"/>
</dbReference>
<sequence>MRDPADGEGLTAQEPERFVAAHWPEMAHHDPTWSINLSLPASGVVAGAQYPGDVFYREAGGELRLVDIAWWTVQ</sequence>